<dbReference type="AlphaFoldDB" id="A0AAV2ZB46"/>
<evidence type="ECO:0000313" key="3">
    <source>
        <dbReference type="Proteomes" id="UP001146120"/>
    </source>
</evidence>
<reference evidence="2" key="2">
    <citation type="journal article" date="2023" name="Microbiol Resour">
        <title>Decontamination and Annotation of the Draft Genome Sequence of the Oomycete Lagenidium giganteum ARSEF 373.</title>
        <authorList>
            <person name="Morgan W.R."/>
            <person name="Tartar A."/>
        </authorList>
    </citation>
    <scope>NUCLEOTIDE SEQUENCE</scope>
    <source>
        <strain evidence="2">ARSEF 373</strain>
    </source>
</reference>
<evidence type="ECO:0000256" key="1">
    <source>
        <dbReference type="SAM" id="MobiDB-lite"/>
    </source>
</evidence>
<sequence length="90" mass="10516">MRLGREDVQMEAMELAFARDDEPRDAGRAEEEHARPEDLVGAAHESRACRSFRLGCVILNLDQVMWTTLRLEEWGPPYASKRSPRWEEMR</sequence>
<reference evidence="2" key="1">
    <citation type="submission" date="2022-11" db="EMBL/GenBank/DDBJ databases">
        <authorList>
            <person name="Morgan W.R."/>
            <person name="Tartar A."/>
        </authorList>
    </citation>
    <scope>NUCLEOTIDE SEQUENCE</scope>
    <source>
        <strain evidence="2">ARSEF 373</strain>
    </source>
</reference>
<evidence type="ECO:0000313" key="2">
    <source>
        <dbReference type="EMBL" id="DBA02609.1"/>
    </source>
</evidence>
<feature type="region of interest" description="Disordered" evidence="1">
    <location>
        <begin position="17"/>
        <end position="41"/>
    </location>
</feature>
<keyword evidence="3" id="KW-1185">Reference proteome</keyword>
<protein>
    <submittedName>
        <fullName evidence="2">Uncharacterized protein</fullName>
    </submittedName>
</protein>
<dbReference type="EMBL" id="DAKRPA010000029">
    <property type="protein sequence ID" value="DBA02609.1"/>
    <property type="molecule type" value="Genomic_DNA"/>
</dbReference>
<gene>
    <name evidence="2" type="ORF">N0F65_011981</name>
</gene>
<dbReference type="Proteomes" id="UP001146120">
    <property type="component" value="Unassembled WGS sequence"/>
</dbReference>
<name>A0AAV2ZB46_9STRA</name>
<comment type="caution">
    <text evidence="2">The sequence shown here is derived from an EMBL/GenBank/DDBJ whole genome shotgun (WGS) entry which is preliminary data.</text>
</comment>
<proteinExistence type="predicted"/>
<accession>A0AAV2ZB46</accession>
<organism evidence="2 3">
    <name type="scientific">Lagenidium giganteum</name>
    <dbReference type="NCBI Taxonomy" id="4803"/>
    <lineage>
        <taxon>Eukaryota</taxon>
        <taxon>Sar</taxon>
        <taxon>Stramenopiles</taxon>
        <taxon>Oomycota</taxon>
        <taxon>Peronosporomycetes</taxon>
        <taxon>Pythiales</taxon>
        <taxon>Pythiaceae</taxon>
    </lineage>
</organism>